<dbReference type="CDD" id="cd04867">
    <property type="entry name" value="TGS_YchF_OLA1"/>
    <property type="match status" value="1"/>
</dbReference>
<dbReference type="InterPro" id="IPR023192">
    <property type="entry name" value="TGS-like_dom_sf"/>
</dbReference>
<evidence type="ECO:0000313" key="10">
    <source>
        <dbReference type="Proteomes" id="UP000077875"/>
    </source>
</evidence>
<evidence type="ECO:0000313" key="9">
    <source>
        <dbReference type="EMBL" id="ANF57467.1"/>
    </source>
</evidence>
<dbReference type="InterPro" id="IPR004396">
    <property type="entry name" value="ATPase_YchF/OLA1"/>
</dbReference>
<feature type="binding site" evidence="6">
    <location>
        <begin position="12"/>
        <end position="17"/>
    </location>
    <ligand>
        <name>ATP</name>
        <dbReference type="ChEBI" id="CHEBI:30616"/>
    </ligand>
</feature>
<dbReference type="Pfam" id="PF01926">
    <property type="entry name" value="MMR_HSR1"/>
    <property type="match status" value="1"/>
</dbReference>
<evidence type="ECO:0000256" key="4">
    <source>
        <dbReference type="ARBA" id="ARBA00022840"/>
    </source>
</evidence>
<dbReference type="InterPro" id="IPR027417">
    <property type="entry name" value="P-loop_NTPase"/>
</dbReference>
<comment type="function">
    <text evidence="6">ATPase that binds to both the 70S ribosome and the 50S ribosomal subunit in a nucleotide-independent manner.</text>
</comment>
<dbReference type="Gene3D" id="1.10.150.300">
    <property type="entry name" value="TGS-like domain"/>
    <property type="match status" value="1"/>
</dbReference>
<dbReference type="InterPro" id="IPR004095">
    <property type="entry name" value="TGS"/>
</dbReference>
<dbReference type="KEGG" id="haa:A5892_08310"/>
<evidence type="ECO:0000256" key="3">
    <source>
        <dbReference type="ARBA" id="ARBA00022741"/>
    </source>
</evidence>
<dbReference type="RefSeq" id="WP_027351251.1">
    <property type="nucleotide sequence ID" value="NZ_CP015243.1"/>
</dbReference>
<dbReference type="InterPro" id="IPR041706">
    <property type="entry name" value="YchF_N"/>
</dbReference>
<dbReference type="STRING" id="376489.A5892_08310"/>
<feature type="domain" description="TGS" evidence="8">
    <location>
        <begin position="279"/>
        <end position="362"/>
    </location>
</feature>
<keyword evidence="3 6" id="KW-0547">Nucleotide-binding</keyword>
<dbReference type="PRINTS" id="PR00326">
    <property type="entry name" value="GTP1OBG"/>
</dbReference>
<evidence type="ECO:0000256" key="6">
    <source>
        <dbReference type="HAMAP-Rule" id="MF_00944"/>
    </source>
</evidence>
<sequence length="364" mass="39562">MGFNCGIVGLPNVGKSTLFNALTKSGIDAENFPFCTIEPNTGIVPMPDPRLDALAEIVKPERVVPTTMEFVDIAGLVAGASKGEGLGNQFLANIRETDAIAHVVRCFDDDNVIHVANQVDPRADIETINIELALADLDSVERGIQRLTRMAKGGDKEAVATKALLERIQPHVAEGLPLRSLGLEADELALVRGYGFLTLKPTMYIANVDETGFENNPHLEVVREIAAAENALVVAVCNKLESEIAELDDPEEKAMFLGELGMEEPGLDRVIRAGYALLGLQTYFTAGVKEVRAWTVKVGATAPQAAAVIHTDFEKGFIRAEVIGYDDFIHYKGEQGAKDAGKWRLEGKSYIVQDGDVMHFRFNV</sequence>
<dbReference type="EMBL" id="CP015243">
    <property type="protein sequence ID" value="ANF57467.1"/>
    <property type="molecule type" value="Genomic_DNA"/>
</dbReference>
<accession>A0A172YE31</accession>
<dbReference type="NCBIfam" id="TIGR00092">
    <property type="entry name" value="redox-regulated ATPase YchF"/>
    <property type="match status" value="1"/>
</dbReference>
<dbReference type="InterPro" id="IPR006073">
    <property type="entry name" value="GTP-bd"/>
</dbReference>
<dbReference type="Pfam" id="PF06071">
    <property type="entry name" value="YchF-GTPase_C"/>
    <property type="match status" value="1"/>
</dbReference>
<keyword evidence="10" id="KW-1185">Reference proteome</keyword>
<feature type="domain" description="OBG-type G" evidence="7">
    <location>
        <begin position="3"/>
        <end position="256"/>
    </location>
</feature>
<dbReference type="InterPro" id="IPR012676">
    <property type="entry name" value="TGS-like"/>
</dbReference>
<protein>
    <recommendedName>
        <fullName evidence="6">Ribosome-binding ATPase YchF</fullName>
    </recommendedName>
</protein>
<dbReference type="SUPFAM" id="SSF52540">
    <property type="entry name" value="P-loop containing nucleoside triphosphate hydrolases"/>
    <property type="match status" value="1"/>
</dbReference>
<dbReference type="HAMAP" id="MF_00944">
    <property type="entry name" value="YchF_OLA1_ATPase"/>
    <property type="match status" value="1"/>
</dbReference>
<evidence type="ECO:0000259" key="8">
    <source>
        <dbReference type="PROSITE" id="PS51880"/>
    </source>
</evidence>
<comment type="cofactor">
    <cofactor evidence="1">
        <name>Mg(2+)</name>
        <dbReference type="ChEBI" id="CHEBI:18420"/>
    </cofactor>
</comment>
<evidence type="ECO:0000256" key="1">
    <source>
        <dbReference type="ARBA" id="ARBA00001946"/>
    </source>
</evidence>
<reference evidence="9 10" key="1">
    <citation type="submission" date="2016-04" db="EMBL/GenBank/DDBJ databases">
        <title>Complete Genome Sequence of Halotalea alkalilenta IHB B 13600.</title>
        <authorList>
            <person name="Swarnkar M.K."/>
            <person name="Sharma A."/>
            <person name="Kaushal K."/>
            <person name="Soni R."/>
            <person name="Rana S."/>
            <person name="Singh A.K."/>
            <person name="Gulati A."/>
        </authorList>
    </citation>
    <scope>NUCLEOTIDE SEQUENCE [LARGE SCALE GENOMIC DNA]</scope>
    <source>
        <strain evidence="9 10">IHB B 13600</strain>
    </source>
</reference>
<dbReference type="CDD" id="cd01900">
    <property type="entry name" value="YchF"/>
    <property type="match status" value="1"/>
</dbReference>
<dbReference type="PIRSF" id="PIRSF006641">
    <property type="entry name" value="CHP00092"/>
    <property type="match status" value="1"/>
</dbReference>
<dbReference type="FunFam" id="1.10.150.300:FF:000004">
    <property type="entry name" value="Ribosome-binding ATPase YchF"/>
    <property type="match status" value="1"/>
</dbReference>
<dbReference type="InterPro" id="IPR031167">
    <property type="entry name" value="G_OBG"/>
</dbReference>
<dbReference type="Gene3D" id="3.40.50.300">
    <property type="entry name" value="P-loop containing nucleotide triphosphate hydrolases"/>
    <property type="match status" value="1"/>
</dbReference>
<evidence type="ECO:0000256" key="2">
    <source>
        <dbReference type="ARBA" id="ARBA00022723"/>
    </source>
</evidence>
<evidence type="ECO:0000256" key="5">
    <source>
        <dbReference type="ARBA" id="ARBA00022842"/>
    </source>
</evidence>
<evidence type="ECO:0000259" key="7">
    <source>
        <dbReference type="PROSITE" id="PS51710"/>
    </source>
</evidence>
<dbReference type="PROSITE" id="PS51710">
    <property type="entry name" value="G_OBG"/>
    <property type="match status" value="1"/>
</dbReference>
<gene>
    <name evidence="6 9" type="primary">ychF</name>
    <name evidence="9" type="ORF">A5892_08310</name>
</gene>
<keyword evidence="4 6" id="KW-0067">ATP-binding</keyword>
<proteinExistence type="inferred from homology"/>
<dbReference type="AlphaFoldDB" id="A0A172YE31"/>
<dbReference type="InterPro" id="IPR013029">
    <property type="entry name" value="YchF_C"/>
</dbReference>
<dbReference type="Proteomes" id="UP000077875">
    <property type="component" value="Chromosome"/>
</dbReference>
<dbReference type="PANTHER" id="PTHR23305">
    <property type="entry name" value="OBG GTPASE FAMILY"/>
    <property type="match status" value="1"/>
</dbReference>
<dbReference type="SUPFAM" id="SSF81271">
    <property type="entry name" value="TGS-like"/>
    <property type="match status" value="1"/>
</dbReference>
<dbReference type="PROSITE" id="PS51880">
    <property type="entry name" value="TGS"/>
    <property type="match status" value="1"/>
</dbReference>
<dbReference type="PANTHER" id="PTHR23305:SF18">
    <property type="entry name" value="OBG-TYPE G DOMAIN-CONTAINING PROTEIN"/>
    <property type="match status" value="1"/>
</dbReference>
<keyword evidence="5" id="KW-0460">Magnesium</keyword>
<keyword evidence="2" id="KW-0479">Metal-binding</keyword>
<dbReference type="InterPro" id="IPR012675">
    <property type="entry name" value="Beta-grasp_dom_sf"/>
</dbReference>
<name>A0A172YE31_9GAMM</name>
<dbReference type="GO" id="GO:0005525">
    <property type="term" value="F:GTP binding"/>
    <property type="evidence" value="ECO:0007669"/>
    <property type="project" value="InterPro"/>
</dbReference>
<dbReference type="GO" id="GO:0046872">
    <property type="term" value="F:metal ion binding"/>
    <property type="evidence" value="ECO:0007669"/>
    <property type="project" value="UniProtKB-KW"/>
</dbReference>
<organism evidence="9 10">
    <name type="scientific">Halotalea alkalilenta</name>
    <dbReference type="NCBI Taxonomy" id="376489"/>
    <lineage>
        <taxon>Bacteria</taxon>
        <taxon>Pseudomonadati</taxon>
        <taxon>Pseudomonadota</taxon>
        <taxon>Gammaproteobacteria</taxon>
        <taxon>Oceanospirillales</taxon>
        <taxon>Halomonadaceae</taxon>
        <taxon>Halotalea</taxon>
    </lineage>
</organism>
<dbReference type="GO" id="GO:0005737">
    <property type="term" value="C:cytoplasm"/>
    <property type="evidence" value="ECO:0007669"/>
    <property type="project" value="TreeGrafter"/>
</dbReference>
<dbReference type="GO" id="GO:0016887">
    <property type="term" value="F:ATP hydrolysis activity"/>
    <property type="evidence" value="ECO:0007669"/>
    <property type="project" value="UniProtKB-UniRule"/>
</dbReference>
<dbReference type="GO" id="GO:0005524">
    <property type="term" value="F:ATP binding"/>
    <property type="evidence" value="ECO:0007669"/>
    <property type="project" value="UniProtKB-UniRule"/>
</dbReference>
<dbReference type="Gene3D" id="3.10.20.30">
    <property type="match status" value="1"/>
</dbReference>
<dbReference type="GO" id="GO:0043023">
    <property type="term" value="F:ribosomal large subunit binding"/>
    <property type="evidence" value="ECO:0007669"/>
    <property type="project" value="UniProtKB-UniRule"/>
</dbReference>
<comment type="similarity">
    <text evidence="6">Belongs to the TRAFAC class OBG-HflX-like GTPase superfamily. OBG GTPase family. YchF/OLA1 subfamily.</text>
</comment>
<dbReference type="FunFam" id="3.10.20.30:FF:000001">
    <property type="entry name" value="Ribosome-binding ATPase YchF"/>
    <property type="match status" value="1"/>
</dbReference>